<feature type="transmembrane region" description="Helical" evidence="9">
    <location>
        <begin position="487"/>
        <end position="514"/>
    </location>
</feature>
<feature type="compositionally biased region" description="Polar residues" evidence="8">
    <location>
        <begin position="373"/>
        <end position="382"/>
    </location>
</feature>
<evidence type="ECO:0000256" key="8">
    <source>
        <dbReference type="SAM" id="MobiDB-lite"/>
    </source>
</evidence>
<dbReference type="InterPro" id="IPR004837">
    <property type="entry name" value="NaCa_Exmemb"/>
</dbReference>
<dbReference type="PANTHER" id="PTHR31503:SF18">
    <property type="entry name" value="CA(2+)_H(+) EXCHANGER, PUTATIVE (EUROFUNG)-RELATED"/>
    <property type="match status" value="1"/>
</dbReference>
<evidence type="ECO:0000256" key="1">
    <source>
        <dbReference type="ARBA" id="ARBA00004127"/>
    </source>
</evidence>
<keyword evidence="3" id="KW-0813">Transport</keyword>
<feature type="region of interest" description="Disordered" evidence="8">
    <location>
        <begin position="310"/>
        <end position="382"/>
    </location>
</feature>
<comment type="subcellular location">
    <subcellularLocation>
        <location evidence="1">Endomembrane system</location>
        <topology evidence="1">Multi-pass membrane protein</topology>
    </subcellularLocation>
</comment>
<dbReference type="OrthoDB" id="1699231at2759"/>
<evidence type="ECO:0000256" key="5">
    <source>
        <dbReference type="ARBA" id="ARBA00022989"/>
    </source>
</evidence>
<feature type="compositionally biased region" description="Low complexity" evidence="8">
    <location>
        <begin position="357"/>
        <end position="372"/>
    </location>
</feature>
<proteinExistence type="inferred from homology"/>
<dbReference type="GeneID" id="25296473"/>
<evidence type="ECO:0000313" key="12">
    <source>
        <dbReference type="Proteomes" id="UP000053617"/>
    </source>
</evidence>
<keyword evidence="5 9" id="KW-1133">Transmembrane helix</keyword>
<protein>
    <submittedName>
        <fullName evidence="11">Rhinocladiella mackenziei CBS 650.93 unplaced genomic scaffold supercont1.6, whole genome shotgun sequence</fullName>
    </submittedName>
</protein>
<dbReference type="InterPro" id="IPR044880">
    <property type="entry name" value="NCX_ion-bd_dom_sf"/>
</dbReference>
<feature type="transmembrane region" description="Helical" evidence="9">
    <location>
        <begin position="79"/>
        <end position="98"/>
    </location>
</feature>
<feature type="domain" description="Sodium/calcium exchanger membrane region" evidence="10">
    <location>
        <begin position="423"/>
        <end position="561"/>
    </location>
</feature>
<evidence type="ECO:0000313" key="11">
    <source>
        <dbReference type="EMBL" id="KIX02461.1"/>
    </source>
</evidence>
<evidence type="ECO:0000256" key="6">
    <source>
        <dbReference type="ARBA" id="ARBA00023065"/>
    </source>
</evidence>
<feature type="transmembrane region" description="Helical" evidence="9">
    <location>
        <begin position="50"/>
        <end position="73"/>
    </location>
</feature>
<feature type="transmembrane region" description="Helical" evidence="9">
    <location>
        <begin position="548"/>
        <end position="568"/>
    </location>
</feature>
<dbReference type="RefSeq" id="XP_013269597.1">
    <property type="nucleotide sequence ID" value="XM_013414143.1"/>
</dbReference>
<dbReference type="GO" id="GO:0006874">
    <property type="term" value="P:intracellular calcium ion homeostasis"/>
    <property type="evidence" value="ECO:0007669"/>
    <property type="project" value="TreeGrafter"/>
</dbReference>
<feature type="transmembrane region" description="Helical" evidence="9">
    <location>
        <begin position="142"/>
        <end position="165"/>
    </location>
</feature>
<keyword evidence="4 9" id="KW-0812">Transmembrane</keyword>
<dbReference type="PANTHER" id="PTHR31503">
    <property type="entry name" value="VACUOLAR CALCIUM ION TRANSPORTER"/>
    <property type="match status" value="1"/>
</dbReference>
<feature type="transmembrane region" description="Helical" evidence="9">
    <location>
        <begin position="454"/>
        <end position="475"/>
    </location>
</feature>
<dbReference type="GO" id="GO:0000329">
    <property type="term" value="C:fungal-type vacuole membrane"/>
    <property type="evidence" value="ECO:0007669"/>
    <property type="project" value="TreeGrafter"/>
</dbReference>
<evidence type="ECO:0000256" key="2">
    <source>
        <dbReference type="ARBA" id="ARBA00008170"/>
    </source>
</evidence>
<dbReference type="VEuPathDB" id="FungiDB:Z518_08402"/>
<dbReference type="EMBL" id="KN847480">
    <property type="protein sequence ID" value="KIX02461.1"/>
    <property type="molecule type" value="Genomic_DNA"/>
</dbReference>
<feature type="transmembrane region" description="Helical" evidence="9">
    <location>
        <begin position="110"/>
        <end position="130"/>
    </location>
</feature>
<sequence>MTCLSGRLRLFPTRSEIFDVARRWRPALHSQEADDQLSPSPTGFFPTIRAIALCSWLNVLLVVVPVAVASYLVKANKTVVFTTNVISVIPLSALLTFATENLARSSGDALGALLNVTFGNLVEIVIFAALYHNQFDVVQASILGSILVNLLLILGTAILAGSFYYQEQAHNKDEAQALACLLSVSVFSLLIPNAFYHSIEDAKDAGTAVLTLSRASSITLLATYLLYIFFQIRRSIVIRVPNHPAAAHDPAPMSRRTHDGRSSLSLLLPRSIRFQDEENGDDHSLSEGFRKDSLELGSIDVSERSEIEVEENGISFQVDEASDNEDLPSARKTPELQPDKKTTPKNSIYQHPRCGRRPVSQSSSRRGVSQESMYRSGTSQMSIAGSTTSLPRLLLGNPVSDQDPRSEVDVPQNPTLIIGRKTSMCLLVVSSLLVAVCAEFMVNTLDDIVSSGPFTQSFIGLIILPIAGNCAEHITATTVATKGKFDLAIGVSIGSSVQISLFVTPLVVIAGWIIGREMTLFFGLFETVALFATTFLVNFLILNGRTNLLEGSLLCACYFIIGVGAYVFPTPKDQM</sequence>
<feature type="transmembrane region" description="Helical" evidence="9">
    <location>
        <begin position="424"/>
        <end position="442"/>
    </location>
</feature>
<name>A0A0D2IGQ9_9EURO</name>
<feature type="transmembrane region" description="Helical" evidence="9">
    <location>
        <begin position="208"/>
        <end position="230"/>
    </location>
</feature>
<accession>A0A0D2IGQ9</accession>
<feature type="compositionally biased region" description="Basic and acidic residues" evidence="8">
    <location>
        <begin position="328"/>
        <end position="342"/>
    </location>
</feature>
<dbReference type="AlphaFoldDB" id="A0A0D2IGQ9"/>
<evidence type="ECO:0000256" key="9">
    <source>
        <dbReference type="SAM" id="Phobius"/>
    </source>
</evidence>
<feature type="transmembrane region" description="Helical" evidence="9">
    <location>
        <begin position="177"/>
        <end position="196"/>
    </location>
</feature>
<dbReference type="STRING" id="1442369.A0A0D2IGQ9"/>
<dbReference type="Proteomes" id="UP000053617">
    <property type="component" value="Unassembled WGS sequence"/>
</dbReference>
<feature type="transmembrane region" description="Helical" evidence="9">
    <location>
        <begin position="520"/>
        <end position="541"/>
    </location>
</feature>
<dbReference type="InterPro" id="IPR004713">
    <property type="entry name" value="CaH_exchang"/>
</dbReference>
<dbReference type="HOGENOM" id="CLU_008721_3_3_1"/>
<dbReference type="GO" id="GO:0015369">
    <property type="term" value="F:calcium:proton antiporter activity"/>
    <property type="evidence" value="ECO:0007669"/>
    <property type="project" value="TreeGrafter"/>
</dbReference>
<organism evidence="11 12">
    <name type="scientific">Rhinocladiella mackenziei CBS 650.93</name>
    <dbReference type="NCBI Taxonomy" id="1442369"/>
    <lineage>
        <taxon>Eukaryota</taxon>
        <taxon>Fungi</taxon>
        <taxon>Dikarya</taxon>
        <taxon>Ascomycota</taxon>
        <taxon>Pezizomycotina</taxon>
        <taxon>Eurotiomycetes</taxon>
        <taxon>Chaetothyriomycetidae</taxon>
        <taxon>Chaetothyriales</taxon>
        <taxon>Herpotrichiellaceae</taxon>
        <taxon>Rhinocladiella</taxon>
    </lineage>
</organism>
<gene>
    <name evidence="11" type="ORF">Z518_08402</name>
</gene>
<dbReference type="Gene3D" id="1.20.1420.30">
    <property type="entry name" value="NCX, central ion-binding region"/>
    <property type="match status" value="2"/>
</dbReference>
<keyword evidence="6" id="KW-0406">Ion transport</keyword>
<dbReference type="GO" id="GO:0012505">
    <property type="term" value="C:endomembrane system"/>
    <property type="evidence" value="ECO:0007669"/>
    <property type="project" value="UniProtKB-SubCell"/>
</dbReference>
<evidence type="ECO:0000256" key="3">
    <source>
        <dbReference type="ARBA" id="ARBA00022448"/>
    </source>
</evidence>
<evidence type="ECO:0000259" key="10">
    <source>
        <dbReference type="Pfam" id="PF01699"/>
    </source>
</evidence>
<dbReference type="Pfam" id="PF01699">
    <property type="entry name" value="Na_Ca_ex"/>
    <property type="match status" value="2"/>
</dbReference>
<reference evidence="11 12" key="1">
    <citation type="submission" date="2015-01" db="EMBL/GenBank/DDBJ databases">
        <title>The Genome Sequence of Rhinocladiella mackenzie CBS 650.93.</title>
        <authorList>
            <consortium name="The Broad Institute Genomics Platform"/>
            <person name="Cuomo C."/>
            <person name="de Hoog S."/>
            <person name="Gorbushina A."/>
            <person name="Stielow B."/>
            <person name="Teixiera M."/>
            <person name="Abouelleil A."/>
            <person name="Chapman S.B."/>
            <person name="Priest M."/>
            <person name="Young S.K."/>
            <person name="Wortman J."/>
            <person name="Nusbaum C."/>
            <person name="Birren B."/>
        </authorList>
    </citation>
    <scope>NUCLEOTIDE SEQUENCE [LARGE SCALE GENOMIC DNA]</scope>
    <source>
        <strain evidence="11 12">CBS 650.93</strain>
    </source>
</reference>
<comment type="similarity">
    <text evidence="2">Belongs to the Ca(2+):cation antiporter (CaCA) (TC 2.A.19) family.</text>
</comment>
<feature type="domain" description="Sodium/calcium exchanger membrane region" evidence="10">
    <location>
        <begin position="78"/>
        <end position="232"/>
    </location>
</feature>
<keyword evidence="7 9" id="KW-0472">Membrane</keyword>
<keyword evidence="12" id="KW-1185">Reference proteome</keyword>
<evidence type="ECO:0000256" key="7">
    <source>
        <dbReference type="ARBA" id="ARBA00023136"/>
    </source>
</evidence>
<evidence type="ECO:0000256" key="4">
    <source>
        <dbReference type="ARBA" id="ARBA00022692"/>
    </source>
</evidence>